<dbReference type="STRING" id="580166.AUP43_14120"/>
<proteinExistence type="inferred from homology"/>
<dbReference type="Proteomes" id="UP000076400">
    <property type="component" value="Unassembled WGS sequence"/>
</dbReference>
<evidence type="ECO:0000256" key="1">
    <source>
        <dbReference type="ARBA" id="ARBA00009981"/>
    </source>
</evidence>
<gene>
    <name evidence="3" type="ORF">AUP43_14120</name>
</gene>
<comment type="function">
    <text evidence="2">Antitoxin component of a type II toxin-antitoxin (TA) system.</text>
</comment>
<sequence>MGDAITASEFQKHFGRYHDKALKEPVVIKKHNRPSVVVISIDEFERLKRRDRQVVLTKDLPAHWISAIEEAEIPEEDRYLVDDIQ</sequence>
<comment type="caution">
    <text evidence="3">The sequence shown here is derived from an EMBL/GenBank/DDBJ whole genome shotgun (WGS) entry which is preliminary data.</text>
</comment>
<dbReference type="NCBIfam" id="TIGR01552">
    <property type="entry name" value="phd_fam"/>
    <property type="match status" value="1"/>
</dbReference>
<dbReference type="Pfam" id="PF02604">
    <property type="entry name" value="PhdYeFM_antitox"/>
    <property type="match status" value="1"/>
</dbReference>
<dbReference type="InterPro" id="IPR006442">
    <property type="entry name" value="Antitoxin_Phd/YefM"/>
</dbReference>
<dbReference type="InterPro" id="IPR036165">
    <property type="entry name" value="YefM-like_sf"/>
</dbReference>
<comment type="similarity">
    <text evidence="1 2">Belongs to the phD/YefM antitoxin family.</text>
</comment>
<accession>A0A154VIF2</accession>
<dbReference type="EMBL" id="LPXN01000159">
    <property type="protein sequence ID" value="KZD01131.1"/>
    <property type="molecule type" value="Genomic_DNA"/>
</dbReference>
<protein>
    <recommendedName>
        <fullName evidence="2">Antitoxin</fullName>
    </recommendedName>
</protein>
<name>A0A154VIF2_9PROT</name>
<organism evidence="3 4">
    <name type="scientific">Oceanibaculum pacificum</name>
    <dbReference type="NCBI Taxonomy" id="580166"/>
    <lineage>
        <taxon>Bacteria</taxon>
        <taxon>Pseudomonadati</taxon>
        <taxon>Pseudomonadota</taxon>
        <taxon>Alphaproteobacteria</taxon>
        <taxon>Rhodospirillales</taxon>
        <taxon>Oceanibaculaceae</taxon>
        <taxon>Oceanibaculum</taxon>
    </lineage>
</organism>
<evidence type="ECO:0000313" key="4">
    <source>
        <dbReference type="Proteomes" id="UP000076400"/>
    </source>
</evidence>
<dbReference type="Gene3D" id="3.40.1620.10">
    <property type="entry name" value="YefM-like domain"/>
    <property type="match status" value="1"/>
</dbReference>
<evidence type="ECO:0000313" key="3">
    <source>
        <dbReference type="EMBL" id="KZD01131.1"/>
    </source>
</evidence>
<keyword evidence="4" id="KW-1185">Reference proteome</keyword>
<dbReference type="SUPFAM" id="SSF143120">
    <property type="entry name" value="YefM-like"/>
    <property type="match status" value="1"/>
</dbReference>
<dbReference type="AlphaFoldDB" id="A0A154VIF2"/>
<reference evidence="3 4" key="1">
    <citation type="submission" date="2015-12" db="EMBL/GenBank/DDBJ databases">
        <title>Genome sequence of Oceanibaculum pacificum MCCC 1A02656.</title>
        <authorList>
            <person name="Lu L."/>
            <person name="Lai Q."/>
            <person name="Shao Z."/>
            <person name="Qian P."/>
        </authorList>
    </citation>
    <scope>NUCLEOTIDE SEQUENCE [LARGE SCALE GENOMIC DNA]</scope>
    <source>
        <strain evidence="3 4">MCCC 1A02656</strain>
    </source>
</reference>
<dbReference type="RefSeq" id="WP_067559810.1">
    <property type="nucleotide sequence ID" value="NZ_LPXN01000159.1"/>
</dbReference>
<evidence type="ECO:0000256" key="2">
    <source>
        <dbReference type="RuleBase" id="RU362080"/>
    </source>
</evidence>